<keyword evidence="2" id="KW-0472">Membrane</keyword>
<dbReference type="AlphaFoldDB" id="M7UAV3"/>
<evidence type="ECO:0000313" key="3">
    <source>
        <dbReference type="EMBL" id="EMR80512.1"/>
    </source>
</evidence>
<gene>
    <name evidence="3" type="ORF">BcDW1_10892</name>
</gene>
<dbReference type="OrthoDB" id="2127281at2759"/>
<dbReference type="STRING" id="1290391.M7UAV3"/>
<protein>
    <submittedName>
        <fullName evidence="3">Putative ca2+ na+ antiporter protein</fullName>
    </submittedName>
</protein>
<dbReference type="HOGENOM" id="CLU_092475_0_0_1"/>
<feature type="region of interest" description="Disordered" evidence="1">
    <location>
        <begin position="54"/>
        <end position="80"/>
    </location>
</feature>
<sequence length="185" mass="20596">MIYTTILVIATSIFSSFLLFFEPWSRIARATLIADFVSYVTSIAYAICKGIVSSPEDDSDNGSDTSLDERDFEETEFEKSRFPMRSGGTRLQAVSRAIDDYENLAPRESAEEDNEEIGSKNNLKFRHKKSHSIFYRILHFILGLLSLSLSGYILSRSITSLAATLSLSTTVLGTAILFIATTLPE</sequence>
<keyword evidence="2" id="KW-0812">Transmembrane</keyword>
<evidence type="ECO:0000256" key="2">
    <source>
        <dbReference type="SAM" id="Phobius"/>
    </source>
</evidence>
<organism evidence="3 4">
    <name type="scientific">Botryotinia fuckeliana (strain BcDW1)</name>
    <name type="common">Noble rot fungus</name>
    <name type="synonym">Botrytis cinerea</name>
    <dbReference type="NCBI Taxonomy" id="1290391"/>
    <lineage>
        <taxon>Eukaryota</taxon>
        <taxon>Fungi</taxon>
        <taxon>Dikarya</taxon>
        <taxon>Ascomycota</taxon>
        <taxon>Pezizomycotina</taxon>
        <taxon>Leotiomycetes</taxon>
        <taxon>Helotiales</taxon>
        <taxon>Sclerotiniaceae</taxon>
        <taxon>Botrytis</taxon>
    </lineage>
</organism>
<evidence type="ECO:0000256" key="1">
    <source>
        <dbReference type="SAM" id="MobiDB-lite"/>
    </source>
</evidence>
<proteinExistence type="predicted"/>
<dbReference type="EMBL" id="KB708120">
    <property type="protein sequence ID" value="EMR80512.1"/>
    <property type="molecule type" value="Genomic_DNA"/>
</dbReference>
<reference evidence="4" key="1">
    <citation type="journal article" date="2013" name="Genome Announc.">
        <title>Draft genome sequence of Botrytis cinerea BcDW1, inoculum for noble rot of grape berries.</title>
        <authorList>
            <person name="Blanco-Ulate B."/>
            <person name="Allen G."/>
            <person name="Powell A.L."/>
            <person name="Cantu D."/>
        </authorList>
    </citation>
    <scope>NUCLEOTIDE SEQUENCE [LARGE SCALE GENOMIC DNA]</scope>
    <source>
        <strain evidence="4">BcDW1</strain>
    </source>
</reference>
<feature type="transmembrane region" description="Helical" evidence="2">
    <location>
        <begin position="133"/>
        <end position="154"/>
    </location>
</feature>
<evidence type="ECO:0000313" key="4">
    <source>
        <dbReference type="Proteomes" id="UP000012045"/>
    </source>
</evidence>
<accession>M7UAV3</accession>
<name>M7UAV3_BOTF1</name>
<dbReference type="Proteomes" id="UP000012045">
    <property type="component" value="Unassembled WGS sequence"/>
</dbReference>
<feature type="transmembrane region" description="Helical" evidence="2">
    <location>
        <begin position="6"/>
        <end position="24"/>
    </location>
</feature>
<keyword evidence="2" id="KW-1133">Transmembrane helix</keyword>
<feature type="transmembrane region" description="Helical" evidence="2">
    <location>
        <begin position="160"/>
        <end position="183"/>
    </location>
</feature>